<dbReference type="VEuPathDB" id="FungiDB:BO71DRAFT_432334"/>
<dbReference type="Proteomes" id="UP000247810">
    <property type="component" value="Unassembled WGS sequence"/>
</dbReference>
<dbReference type="GO" id="GO:0009116">
    <property type="term" value="P:nucleoside metabolic process"/>
    <property type="evidence" value="ECO:0007669"/>
    <property type="project" value="InterPro"/>
</dbReference>
<organism evidence="2 3">
    <name type="scientific">Aspergillus ellipticus CBS 707.79</name>
    <dbReference type="NCBI Taxonomy" id="1448320"/>
    <lineage>
        <taxon>Eukaryota</taxon>
        <taxon>Fungi</taxon>
        <taxon>Dikarya</taxon>
        <taxon>Ascomycota</taxon>
        <taxon>Pezizomycotina</taxon>
        <taxon>Eurotiomycetes</taxon>
        <taxon>Eurotiomycetidae</taxon>
        <taxon>Eurotiales</taxon>
        <taxon>Aspergillaceae</taxon>
        <taxon>Aspergillus</taxon>
        <taxon>Aspergillus subgen. Circumdati</taxon>
    </lineage>
</organism>
<dbReference type="EMBL" id="KZ825929">
    <property type="protein sequence ID" value="PYH91989.1"/>
    <property type="molecule type" value="Genomic_DNA"/>
</dbReference>
<dbReference type="STRING" id="1448320.A0A319D483"/>
<dbReference type="OrthoDB" id="1658288at2759"/>
<dbReference type="PANTHER" id="PTHR46082:SF11">
    <property type="entry name" value="AAA+ ATPASE DOMAIN-CONTAINING PROTEIN-RELATED"/>
    <property type="match status" value="1"/>
</dbReference>
<evidence type="ECO:0000313" key="3">
    <source>
        <dbReference type="Proteomes" id="UP000247810"/>
    </source>
</evidence>
<evidence type="ECO:0000313" key="2">
    <source>
        <dbReference type="EMBL" id="PYH91989.1"/>
    </source>
</evidence>
<reference evidence="2 3" key="1">
    <citation type="submission" date="2018-02" db="EMBL/GenBank/DDBJ databases">
        <title>The genomes of Aspergillus section Nigri reveals drivers in fungal speciation.</title>
        <authorList>
            <consortium name="DOE Joint Genome Institute"/>
            <person name="Vesth T.C."/>
            <person name="Nybo J."/>
            <person name="Theobald S."/>
            <person name="Brandl J."/>
            <person name="Frisvad J.C."/>
            <person name="Nielsen K.F."/>
            <person name="Lyhne E.K."/>
            <person name="Kogle M.E."/>
            <person name="Kuo A."/>
            <person name="Riley R."/>
            <person name="Clum A."/>
            <person name="Nolan M."/>
            <person name="Lipzen A."/>
            <person name="Salamov A."/>
            <person name="Henrissat B."/>
            <person name="Wiebenga A."/>
            <person name="De vries R.P."/>
            <person name="Grigoriev I.V."/>
            <person name="Mortensen U.H."/>
            <person name="Andersen M.R."/>
            <person name="Baker S.E."/>
        </authorList>
    </citation>
    <scope>NUCLEOTIDE SEQUENCE [LARGE SCALE GENOMIC DNA]</scope>
    <source>
        <strain evidence="2 3">CBS 707.79</strain>
    </source>
</reference>
<dbReference type="SUPFAM" id="SSF53167">
    <property type="entry name" value="Purine and uridine phosphorylases"/>
    <property type="match status" value="1"/>
</dbReference>
<keyword evidence="3" id="KW-1185">Reference proteome</keyword>
<accession>A0A319D483</accession>
<feature type="region of interest" description="Disordered" evidence="1">
    <location>
        <begin position="1"/>
        <end position="35"/>
    </location>
</feature>
<dbReference type="GO" id="GO:0003824">
    <property type="term" value="F:catalytic activity"/>
    <property type="evidence" value="ECO:0007669"/>
    <property type="project" value="InterPro"/>
</dbReference>
<dbReference type="PANTHER" id="PTHR46082">
    <property type="entry name" value="ATP/GTP-BINDING PROTEIN-RELATED"/>
    <property type="match status" value="1"/>
</dbReference>
<dbReference type="InterPro" id="IPR035994">
    <property type="entry name" value="Nucleoside_phosphorylase_sf"/>
</dbReference>
<protein>
    <recommendedName>
        <fullName evidence="4">Nucleoside phosphorylase domain-containing protein</fullName>
    </recommendedName>
</protein>
<name>A0A319D483_9EURO</name>
<dbReference type="InterPro" id="IPR053137">
    <property type="entry name" value="NLR-like"/>
</dbReference>
<sequence length="737" mass="82832">MHAWETIPRPAPPAPRDIEDESKADLESEYSSGGSISDWKDSNFAGDIADDFWNRLGLNDVDKGSVPRIFESLPDLLKTFSLKFGMNTEFPIYRDIMYFGNKEVKEEVSSDENGKIPLNQLIGDWLGKLEDPGGNESEIRKKLVLSSKKPNYPHAIRDGLFKILPVSKSVSRKRAPQLYTVLFRISWDPHMFVKEQGYCGNQSEAVASTITLTGSVEDAQALRCVDYLKQTWPGSGEQIMQLVKGVLSLKKSEQTEVRLHDLTKIIAIIHNRYLIRNATGLADSLGEIAEQFSWLMAALRTSYGSGVASSEPCYTFMSSKKMSLYREDFSDFLGHKSDGLCFISPRVCPQDSDKLARKGQCWHALFNNPLVVKGFPIPYRPEPHTGLEIPLDILAGLTQTRRLSYFAERTVIKGFSTMLNAIRKTDDILIWHLAFKKDGSRISYLDSNAHDATHFNNDVINSSRHIVGWCSEVRYLAGTANLPYNIANSRLPTPPDGCVLEKEFIKSGYTIMGGLPLALGYKDMPSYVSRFGYLPKLKWLSVGLLMTIPPSFNISAEAQLLNHVNHLEDRRPEYKSPGPELDKLYKSDCASDLSSQCTYSEVPRTERKEYYPRIHYGPIASRNQVIKDSHTRDRLAREHKVLCFEMEAAGIMNTAPCLIIRGICDYADSHKNKVWQEYAAATAAAYMKVFLSATWSTEVSGLCSMTMSEAAPKRATTWVSSHIPLPSRIARQRDGEV</sequence>
<gene>
    <name evidence="2" type="ORF">BO71DRAFT_432334</name>
</gene>
<proteinExistence type="predicted"/>
<dbReference type="Gene3D" id="3.40.50.1580">
    <property type="entry name" value="Nucleoside phosphorylase domain"/>
    <property type="match status" value="1"/>
</dbReference>
<evidence type="ECO:0008006" key="4">
    <source>
        <dbReference type="Google" id="ProtNLM"/>
    </source>
</evidence>
<evidence type="ECO:0000256" key="1">
    <source>
        <dbReference type="SAM" id="MobiDB-lite"/>
    </source>
</evidence>
<dbReference type="AlphaFoldDB" id="A0A319D483"/>